<gene>
    <name evidence="1" type="ORF">J2S18_000221</name>
</gene>
<sequence>MRYVIVSVVKGSAGEFNNNLRKDVFSKFNLKSSKLPAHFTIKGPFEYDKDIKELEKIIENVCKNEKAHSFKIDGYNHFDNRVIYMEVKMSKEGKSVHDKLIDEMDKLSYINFDKKDGKDKIFHVTIASKKLKPLYNEVWSYVNKFPCKFHCLFDNISIYKWEENTWKLYKEFRFNECIKGLDK</sequence>
<dbReference type="PANTHER" id="PTHR40037">
    <property type="entry name" value="PHOSPHOESTERASE YJCG-RELATED"/>
    <property type="match status" value="1"/>
</dbReference>
<dbReference type="EMBL" id="JAUSUF010000001">
    <property type="protein sequence ID" value="MDQ0148304.1"/>
    <property type="molecule type" value="Genomic_DNA"/>
</dbReference>
<comment type="caution">
    <text evidence="1">The sequence shown here is derived from an EMBL/GenBank/DDBJ whole genome shotgun (WGS) entry which is preliminary data.</text>
</comment>
<protein>
    <submittedName>
        <fullName evidence="1">2'-5' RNA ligase</fullName>
    </submittedName>
</protein>
<name>A0ABT9URM8_9FIRM</name>
<dbReference type="InterPro" id="IPR009097">
    <property type="entry name" value="Cyclic_Pdiesterase"/>
</dbReference>
<reference evidence="1 2" key="1">
    <citation type="submission" date="2023-07" db="EMBL/GenBank/DDBJ databases">
        <title>Genomic Encyclopedia of Type Strains, Phase IV (KMG-IV): sequencing the most valuable type-strain genomes for metagenomic binning, comparative biology and taxonomic classification.</title>
        <authorList>
            <person name="Goeker M."/>
        </authorList>
    </citation>
    <scope>NUCLEOTIDE SEQUENCE [LARGE SCALE GENOMIC DNA]</scope>
    <source>
        <strain evidence="1 2">DSM 20694</strain>
    </source>
</reference>
<accession>A0ABT9URM8</accession>
<dbReference type="Gene3D" id="3.90.1140.10">
    <property type="entry name" value="Cyclic phosphodiesterase"/>
    <property type="match status" value="1"/>
</dbReference>
<keyword evidence="2" id="KW-1185">Reference proteome</keyword>
<dbReference type="Pfam" id="PF13563">
    <property type="entry name" value="2_5_RNA_ligase2"/>
    <property type="match status" value="1"/>
</dbReference>
<dbReference type="SUPFAM" id="SSF55144">
    <property type="entry name" value="LigT-like"/>
    <property type="match status" value="1"/>
</dbReference>
<keyword evidence="1" id="KW-0436">Ligase</keyword>
<dbReference type="Proteomes" id="UP001228504">
    <property type="component" value="Unassembled WGS sequence"/>
</dbReference>
<dbReference type="GO" id="GO:0016874">
    <property type="term" value="F:ligase activity"/>
    <property type="evidence" value="ECO:0007669"/>
    <property type="project" value="UniProtKB-KW"/>
</dbReference>
<evidence type="ECO:0000313" key="1">
    <source>
        <dbReference type="EMBL" id="MDQ0148304.1"/>
    </source>
</evidence>
<evidence type="ECO:0000313" key="2">
    <source>
        <dbReference type="Proteomes" id="UP001228504"/>
    </source>
</evidence>
<dbReference type="InterPro" id="IPR050580">
    <property type="entry name" value="2H_phosphoesterase_YjcG-like"/>
</dbReference>
<dbReference type="PANTHER" id="PTHR40037:SF1">
    <property type="entry name" value="PHOSPHOESTERASE SAOUHSC_00951-RELATED"/>
    <property type="match status" value="1"/>
</dbReference>
<proteinExistence type="predicted"/>
<dbReference type="RefSeq" id="WP_307482106.1">
    <property type="nucleotide sequence ID" value="NZ_JAUSUF010000001.1"/>
</dbReference>
<organism evidence="1 2">
    <name type="scientific">Eubacterium multiforme</name>
    <dbReference type="NCBI Taxonomy" id="83339"/>
    <lineage>
        <taxon>Bacteria</taxon>
        <taxon>Bacillati</taxon>
        <taxon>Bacillota</taxon>
        <taxon>Clostridia</taxon>
        <taxon>Eubacteriales</taxon>
        <taxon>Eubacteriaceae</taxon>
        <taxon>Eubacterium</taxon>
    </lineage>
</organism>